<dbReference type="PANTHER" id="PTHR43767">
    <property type="entry name" value="LONG-CHAIN-FATTY-ACID--COA LIGASE"/>
    <property type="match status" value="1"/>
</dbReference>
<gene>
    <name evidence="3" type="ORF">B5C34_12125</name>
</gene>
<dbReference type="OrthoDB" id="7415522at2"/>
<feature type="domain" description="AMP-binding enzyme C-terminal" evidence="2">
    <location>
        <begin position="443"/>
        <end position="516"/>
    </location>
</feature>
<dbReference type="GO" id="GO:0016878">
    <property type="term" value="F:acid-thiol ligase activity"/>
    <property type="evidence" value="ECO:0007669"/>
    <property type="project" value="UniProtKB-ARBA"/>
</dbReference>
<proteinExistence type="predicted"/>
<protein>
    <submittedName>
        <fullName evidence="3">Long-chain fatty acid--CoA ligase</fullName>
    </submittedName>
</protein>
<dbReference type="Pfam" id="PF13193">
    <property type="entry name" value="AMP-binding_C"/>
    <property type="match status" value="1"/>
</dbReference>
<evidence type="ECO:0000313" key="3">
    <source>
        <dbReference type="EMBL" id="OWV34760.1"/>
    </source>
</evidence>
<organism evidence="3 4">
    <name type="scientific">Pacificimonas flava</name>
    <dbReference type="NCBI Taxonomy" id="1234595"/>
    <lineage>
        <taxon>Bacteria</taxon>
        <taxon>Pseudomonadati</taxon>
        <taxon>Pseudomonadota</taxon>
        <taxon>Alphaproteobacteria</taxon>
        <taxon>Sphingomonadales</taxon>
        <taxon>Sphingosinicellaceae</taxon>
        <taxon>Pacificimonas</taxon>
    </lineage>
</organism>
<keyword evidence="3" id="KW-0436">Ligase</keyword>
<dbReference type="Gene3D" id="3.40.50.12780">
    <property type="entry name" value="N-terminal domain of ligase-like"/>
    <property type="match status" value="1"/>
</dbReference>
<dbReference type="InterPro" id="IPR042099">
    <property type="entry name" value="ANL_N_sf"/>
</dbReference>
<dbReference type="InterPro" id="IPR020845">
    <property type="entry name" value="AMP-binding_CS"/>
</dbReference>
<name>A0A219B8P6_9SPHN</name>
<feature type="domain" description="AMP-dependent synthetase/ligase" evidence="1">
    <location>
        <begin position="17"/>
        <end position="379"/>
    </location>
</feature>
<dbReference type="InterPro" id="IPR025110">
    <property type="entry name" value="AMP-bd_C"/>
</dbReference>
<dbReference type="AlphaFoldDB" id="A0A219B8P6"/>
<dbReference type="InterPro" id="IPR045851">
    <property type="entry name" value="AMP-bd_C_sf"/>
</dbReference>
<evidence type="ECO:0000313" key="4">
    <source>
        <dbReference type="Proteomes" id="UP000198462"/>
    </source>
</evidence>
<dbReference type="InterPro" id="IPR050237">
    <property type="entry name" value="ATP-dep_AMP-bd_enzyme"/>
</dbReference>
<evidence type="ECO:0000259" key="2">
    <source>
        <dbReference type="Pfam" id="PF13193"/>
    </source>
</evidence>
<keyword evidence="4" id="KW-1185">Reference proteome</keyword>
<accession>A0A219B8P6</accession>
<dbReference type="PANTHER" id="PTHR43767:SF1">
    <property type="entry name" value="NONRIBOSOMAL PEPTIDE SYNTHASE PES1 (EUROFUNG)-RELATED"/>
    <property type="match status" value="1"/>
</dbReference>
<reference evidence="4" key="1">
    <citation type="submission" date="2017-05" db="EMBL/GenBank/DDBJ databases">
        <authorList>
            <person name="Lin X."/>
        </authorList>
    </citation>
    <scope>NUCLEOTIDE SEQUENCE [LARGE SCALE GENOMIC DNA]</scope>
    <source>
        <strain evidence="4">JLT2012</strain>
    </source>
</reference>
<sequence length="530" mass="56624">MDFSFGSVAARLGKGVHGDAPAIICGDAVTTWRDFDRRTDALASAMIAGGAQRGDKVAHLMRNSPAYLETCWAAFKARLVHVNVNYRYTGEELLYILDNSDATTLVYDASFAETIASLRPRLSKVKLFLQVGGSAPDFAADFETAASGEAGKLPDDHQPDDELFIYTGGTTGYPKGVIWRQGDLWQLLGGGAPMVGAAPAESHDALTAQARSMQEDGSVRRVLVLPPLMHGTGLLMGIYALALGGTTVICEGGGFEPEEALRLIETHRPNWAVIVGDAFARPLLKQLDAKGGDISSLQIMISSGTMWSPEVKAGLLRHNDGLMLMDSLGSSESLGMGVSVTAKENAGAPTRFEHDEDTIIVDEDLKPIPPGDERTGRIARGGLGPIGYYKDPEKSAATFLEIDGKRYTLAGDHARMETDGTFTLMGRGNQCINSGGEKIFPEEVEEALKTHAAIDDALVFGIPDETWGSAVSAIAEAHAPVDEDDLAAHVRSTLAAYKAPKRIVIVPRVPRAPNGKADYKTAKELFEEAG</sequence>
<comment type="caution">
    <text evidence="3">The sequence shown here is derived from an EMBL/GenBank/DDBJ whole genome shotgun (WGS) entry which is preliminary data.</text>
</comment>
<evidence type="ECO:0000259" key="1">
    <source>
        <dbReference type="Pfam" id="PF00501"/>
    </source>
</evidence>
<dbReference type="Gene3D" id="3.30.300.30">
    <property type="match status" value="1"/>
</dbReference>
<dbReference type="PROSITE" id="PS00455">
    <property type="entry name" value="AMP_BINDING"/>
    <property type="match status" value="1"/>
</dbReference>
<dbReference type="EMBL" id="NFZT01000001">
    <property type="protein sequence ID" value="OWV34760.1"/>
    <property type="molecule type" value="Genomic_DNA"/>
</dbReference>
<dbReference type="InterPro" id="IPR000873">
    <property type="entry name" value="AMP-dep_synth/lig_dom"/>
</dbReference>
<dbReference type="NCBIfam" id="NF005863">
    <property type="entry name" value="PRK07798.1"/>
    <property type="match status" value="1"/>
</dbReference>
<dbReference type="RefSeq" id="WP_088713468.1">
    <property type="nucleotide sequence ID" value="NZ_NFZT01000001.1"/>
</dbReference>
<dbReference type="Proteomes" id="UP000198462">
    <property type="component" value="Unassembled WGS sequence"/>
</dbReference>
<dbReference type="Pfam" id="PF00501">
    <property type="entry name" value="AMP-binding"/>
    <property type="match status" value="1"/>
</dbReference>
<dbReference type="SUPFAM" id="SSF56801">
    <property type="entry name" value="Acetyl-CoA synthetase-like"/>
    <property type="match status" value="1"/>
</dbReference>